<feature type="compositionally biased region" description="Polar residues" evidence="2">
    <location>
        <begin position="807"/>
        <end position="819"/>
    </location>
</feature>
<keyword evidence="1" id="KW-1015">Disulfide bond</keyword>
<dbReference type="InterPro" id="IPR000859">
    <property type="entry name" value="CUB_dom"/>
</dbReference>
<comment type="caution">
    <text evidence="4">The sequence shown here is derived from an EMBL/GenBank/DDBJ whole genome shotgun (WGS) entry which is preliminary data.</text>
</comment>
<feature type="compositionally biased region" description="Basic and acidic residues" evidence="2">
    <location>
        <begin position="275"/>
        <end position="285"/>
    </location>
</feature>
<feature type="region of interest" description="Disordered" evidence="2">
    <location>
        <begin position="511"/>
        <end position="530"/>
    </location>
</feature>
<feature type="compositionally biased region" description="Basic and acidic residues" evidence="2">
    <location>
        <begin position="642"/>
        <end position="657"/>
    </location>
</feature>
<dbReference type="SUPFAM" id="SSF49854">
    <property type="entry name" value="Spermadhesin, CUB domain"/>
    <property type="match status" value="1"/>
</dbReference>
<evidence type="ECO:0000259" key="3">
    <source>
        <dbReference type="Pfam" id="PF00431"/>
    </source>
</evidence>
<feature type="compositionally biased region" description="Basic and acidic residues" evidence="2">
    <location>
        <begin position="227"/>
        <end position="238"/>
    </location>
</feature>
<dbReference type="EMBL" id="JAODUP010000087">
    <property type="protein sequence ID" value="KAK2163034.1"/>
    <property type="molecule type" value="Genomic_DNA"/>
</dbReference>
<feature type="compositionally biased region" description="Polar residues" evidence="2">
    <location>
        <begin position="586"/>
        <end position="604"/>
    </location>
</feature>
<dbReference type="Pfam" id="PF00431">
    <property type="entry name" value="CUB"/>
    <property type="match status" value="1"/>
</dbReference>
<dbReference type="CDD" id="cd22823">
    <property type="entry name" value="Gal_Rha_Lectin"/>
    <property type="match status" value="1"/>
</dbReference>
<dbReference type="InterPro" id="IPR043159">
    <property type="entry name" value="Lectin_gal-bd_sf"/>
</dbReference>
<evidence type="ECO:0000313" key="5">
    <source>
        <dbReference type="Proteomes" id="UP001208570"/>
    </source>
</evidence>
<feature type="compositionally biased region" description="Basic and acidic residues" evidence="2">
    <location>
        <begin position="546"/>
        <end position="556"/>
    </location>
</feature>
<feature type="region of interest" description="Disordered" evidence="2">
    <location>
        <begin position="460"/>
        <end position="502"/>
    </location>
</feature>
<feature type="region of interest" description="Disordered" evidence="2">
    <location>
        <begin position="210"/>
        <end position="300"/>
    </location>
</feature>
<feature type="compositionally biased region" description="Basic and acidic residues" evidence="2">
    <location>
        <begin position="611"/>
        <end position="625"/>
    </location>
</feature>
<proteinExistence type="predicted"/>
<feature type="compositionally biased region" description="Basic and acidic residues" evidence="2">
    <location>
        <begin position="482"/>
        <end position="496"/>
    </location>
</feature>
<evidence type="ECO:0000313" key="4">
    <source>
        <dbReference type="EMBL" id="KAK2163034.1"/>
    </source>
</evidence>
<sequence>MTNGGNELPEYVVSECYGDIFSFDCGTGNKIRINKDFFGVSAKRGSCSYSRGDCITSNPKSNSLIHRYCTGRSECTYYQVERRACQGYYSNYQQVEYQCVPNNSVTDICSDVHYQATDTYVSSPNFPKNYPPNQRCACVVTPLTSRARVRLEVVYMAIKYTNPCRDWLRIGRKKMCASATNGMLDIRCGRRNAASWNSTSITTSRHITTTTTTTTTTTVTTLRTPTKSRDVYREREPLHMGSIPELDEANPRDAIASKNREPWLGTNNQQGPDPNQERIHSRQEEPEPNVDGLNLDLFAPSPRSIIRSHLRFPRPRKRNESKERFSGPPMTDVIDNNDELRGDIKTTLTVYQDHQSGYAVRNTNHNTGQDFVRIPSNPGEYRAGGETSMSDTDTTIDDLYNSRGLVLGEKDDESLSNEAPVDDHEHHFGDQLETFNGNTDDMTNYPNTLFSFINRISRNNTEREESGPNTKVISDNHIQKKPYTEKEGELKSKISDNDESAQVDVYGSEASELGDSQRDGHIAATSVPPMSTLDQIRATVIPSSEIVRRRNRDQSRQTDPVTYSIPPLSPMGDTTPTRYLFPVGHRSTNTNSQPNGRQSSSDSESQIEYDELQHAADDKQTRDGYKSVPGNIVEDDLIGSRNDPEEMNERNKHRIYESDQNNKATGLNVVEDKNDPDRKLIQESEFRDPSLQDSTSSDISHFESERSTHKHISVHPSTDIFDRRESEFYDNGEVGIIPIIQDMSDNESDILENEPLEKFPGEIKDVDYPKDPEYFGPFNVGRNDEAPTNTLRQSSLVTMGIKRQRTEQTQTPDVVSPQNGSGTSGSTLQGSDSARDIMTSSSLGFHLGNGYHKGAGHQTRLTYDSPFMGGGSYRTDKFCQVDLKFPNHDHSRPFTAGRMSFPAEIDLCAAPTDISSNHKGIQVGRRTGDDRKSYNYAKPKRGRTIKQRPLDQPGSPAREGNANFYEFYSNVTVCPLDMSPNSFYSSINSRSATQSAQTPDPQPEPNISTFYLDPDQVTCSSTNHKPSKHETCRENEALKQRSMASMSEMSEMVIDPENTFLQGIPDTLSDDSDWETKSAISI</sequence>
<organism evidence="4 5">
    <name type="scientific">Paralvinella palmiformis</name>
    <dbReference type="NCBI Taxonomy" id="53620"/>
    <lineage>
        <taxon>Eukaryota</taxon>
        <taxon>Metazoa</taxon>
        <taxon>Spiralia</taxon>
        <taxon>Lophotrochozoa</taxon>
        <taxon>Annelida</taxon>
        <taxon>Polychaeta</taxon>
        <taxon>Sedentaria</taxon>
        <taxon>Canalipalpata</taxon>
        <taxon>Terebellida</taxon>
        <taxon>Terebelliformia</taxon>
        <taxon>Alvinellidae</taxon>
        <taxon>Paralvinella</taxon>
    </lineage>
</organism>
<feature type="region of interest" description="Disordered" evidence="2">
    <location>
        <begin position="544"/>
        <end position="676"/>
    </location>
</feature>
<evidence type="ECO:0000256" key="2">
    <source>
        <dbReference type="SAM" id="MobiDB-lite"/>
    </source>
</evidence>
<dbReference type="AlphaFoldDB" id="A0AAD9K1I4"/>
<name>A0AAD9K1I4_9ANNE</name>
<dbReference type="Gene3D" id="2.60.120.290">
    <property type="entry name" value="Spermadhesin, CUB domain"/>
    <property type="match status" value="1"/>
</dbReference>
<feature type="compositionally biased region" description="Low complexity" evidence="2">
    <location>
        <begin position="820"/>
        <end position="832"/>
    </location>
</feature>
<dbReference type="Gene3D" id="2.60.120.740">
    <property type="match status" value="1"/>
</dbReference>
<feature type="region of interest" description="Disordered" evidence="2">
    <location>
        <begin position="313"/>
        <end position="337"/>
    </location>
</feature>
<evidence type="ECO:0000256" key="1">
    <source>
        <dbReference type="ARBA" id="ARBA00023157"/>
    </source>
</evidence>
<dbReference type="Proteomes" id="UP001208570">
    <property type="component" value="Unassembled WGS sequence"/>
</dbReference>
<feature type="region of interest" description="Disordered" evidence="2">
    <location>
        <begin position="917"/>
        <end position="958"/>
    </location>
</feature>
<reference evidence="4" key="1">
    <citation type="journal article" date="2023" name="Mol. Biol. Evol.">
        <title>Third-Generation Sequencing Reveals the Adaptive Role of the Epigenome in Three Deep-Sea Polychaetes.</title>
        <authorList>
            <person name="Perez M."/>
            <person name="Aroh O."/>
            <person name="Sun Y."/>
            <person name="Lan Y."/>
            <person name="Juniper S.K."/>
            <person name="Young C.R."/>
            <person name="Angers B."/>
            <person name="Qian P.Y."/>
        </authorList>
    </citation>
    <scope>NUCLEOTIDE SEQUENCE</scope>
    <source>
        <strain evidence="4">P08H-3</strain>
    </source>
</reference>
<gene>
    <name evidence="4" type="ORF">LSH36_87g06011</name>
</gene>
<accession>A0AAD9K1I4</accession>
<feature type="compositionally biased region" description="Low complexity" evidence="2">
    <location>
        <begin position="210"/>
        <end position="225"/>
    </location>
</feature>
<feature type="region of interest" description="Disordered" evidence="2">
    <location>
        <begin position="803"/>
        <end position="834"/>
    </location>
</feature>
<dbReference type="InterPro" id="IPR035914">
    <property type="entry name" value="Sperma_CUB_dom_sf"/>
</dbReference>
<feature type="domain" description="CUB" evidence="3">
    <location>
        <begin position="109"/>
        <end position="201"/>
    </location>
</feature>
<keyword evidence="5" id="KW-1185">Reference proteome</keyword>
<protein>
    <recommendedName>
        <fullName evidence="3">CUB domain-containing protein</fullName>
    </recommendedName>
</protein>